<comment type="caution">
    <text evidence="2">The sequence shown here is derived from an EMBL/GenBank/DDBJ whole genome shotgun (WGS) entry which is preliminary data.</text>
</comment>
<keyword evidence="3" id="KW-1185">Reference proteome</keyword>
<protein>
    <submittedName>
        <fullName evidence="2">Uncharacterized protein</fullName>
    </submittedName>
</protein>
<evidence type="ECO:0000313" key="3">
    <source>
        <dbReference type="Proteomes" id="UP000263094"/>
    </source>
</evidence>
<gene>
    <name evidence="2" type="ORF">DY218_10300</name>
</gene>
<reference evidence="2 3" key="1">
    <citation type="submission" date="2018-08" db="EMBL/GenBank/DDBJ databases">
        <title>Isolation, diversity and antifungal activity of Actinobacteria from wheat.</title>
        <authorList>
            <person name="Han C."/>
        </authorList>
    </citation>
    <scope>NUCLEOTIDE SEQUENCE [LARGE SCALE GENOMIC DNA]</scope>
    <source>
        <strain evidence="2 3">NEAU-YY421</strain>
    </source>
</reference>
<dbReference type="EMBL" id="QUAK01000055">
    <property type="protein sequence ID" value="RFU86800.1"/>
    <property type="molecule type" value="Genomic_DNA"/>
</dbReference>
<organism evidence="2 3">
    <name type="scientific">Streptomyces triticagri</name>
    <dbReference type="NCBI Taxonomy" id="2293568"/>
    <lineage>
        <taxon>Bacteria</taxon>
        <taxon>Bacillati</taxon>
        <taxon>Actinomycetota</taxon>
        <taxon>Actinomycetes</taxon>
        <taxon>Kitasatosporales</taxon>
        <taxon>Streptomycetaceae</taxon>
        <taxon>Streptomyces</taxon>
    </lineage>
</organism>
<name>A0A372M883_9ACTN</name>
<feature type="non-terminal residue" evidence="2">
    <location>
        <position position="1"/>
    </location>
</feature>
<evidence type="ECO:0000313" key="2">
    <source>
        <dbReference type="EMBL" id="RFU86800.1"/>
    </source>
</evidence>
<accession>A0A372M883</accession>
<evidence type="ECO:0000256" key="1">
    <source>
        <dbReference type="SAM" id="MobiDB-lite"/>
    </source>
</evidence>
<dbReference type="Proteomes" id="UP000263094">
    <property type="component" value="Unassembled WGS sequence"/>
</dbReference>
<proteinExistence type="predicted"/>
<dbReference type="AlphaFoldDB" id="A0A372M883"/>
<feature type="region of interest" description="Disordered" evidence="1">
    <location>
        <begin position="1"/>
        <end position="30"/>
    </location>
</feature>
<sequence length="69" mass="6610">GDGKAPSPAQRPGGKAGQCAADSGSQRGGDAHAVALAGGAEFGLVPGAGAATASDAVRDRHRDILEFPG</sequence>